<dbReference type="Ensembl" id="ENSTGUT00000036738.1">
    <property type="protein sequence ID" value="ENSTGUP00000031299.1"/>
    <property type="gene ID" value="ENSTGUG00000019136.1"/>
</dbReference>
<dbReference type="PROSITE" id="PS00141">
    <property type="entry name" value="ASP_PROTEASE"/>
    <property type="match status" value="1"/>
</dbReference>
<dbReference type="PRINTS" id="PR00792">
    <property type="entry name" value="PEPSIN"/>
</dbReference>
<dbReference type="InParanoid" id="A0A674H9J6"/>
<keyword evidence="5" id="KW-1185">Reference proteome</keyword>
<evidence type="ECO:0000313" key="4">
    <source>
        <dbReference type="Ensembl" id="ENSTGUP00000031299.1"/>
    </source>
</evidence>
<evidence type="ECO:0000313" key="5">
    <source>
        <dbReference type="Proteomes" id="UP000007754"/>
    </source>
</evidence>
<dbReference type="Pfam" id="PF00026">
    <property type="entry name" value="Asp"/>
    <property type="match status" value="1"/>
</dbReference>
<dbReference type="SUPFAM" id="SSF50630">
    <property type="entry name" value="Acid proteases"/>
    <property type="match status" value="1"/>
</dbReference>
<dbReference type="GeneTree" id="ENSGT00940000160179"/>
<dbReference type="FunFam" id="2.40.70.10:FF:000008">
    <property type="entry name" value="Cathepsin D"/>
    <property type="match status" value="1"/>
</dbReference>
<gene>
    <name evidence="4" type="primary">LOC121468878</name>
</gene>
<dbReference type="PANTHER" id="PTHR47966:SF83">
    <property type="entry name" value="NAPSIN-A"/>
    <property type="match status" value="1"/>
</dbReference>
<keyword evidence="2" id="KW-0378">Hydrolase</keyword>
<dbReference type="OMA" id="QRLHNYM"/>
<sequence>RCCLLYLACWLHPHYHSLLSCTHRPNGTEFGISYGSGSLRGFLSTDTLTVSNVSVPNQTFAEAVALPGLAFAAARFDGVLGLAYPGAAAGPARPVFDSMMGLGLFRNNVFSFYLRSGASEGDGGELLLGGIDERLFEGPLHYVPVTRKSYWQVHMDRVSVGSPGVAGCRDPPLCRGGCEAIVDTGTSLITGPSAEVTALHRALGGFRALQGQYVTECDKVRSLPNVTFALSGAEFTLSAEEYVLQVSQPGSLTCISGFMALDIPRPAGPLWILGDVFLARHYAVFDRDRDRLGLARSRQHPRDP</sequence>
<keyword evidence="2" id="KW-0645">Protease</keyword>
<dbReference type="AlphaFoldDB" id="A0A674H9J6"/>
<dbReference type="PROSITE" id="PS51767">
    <property type="entry name" value="PEPTIDASE_A1"/>
    <property type="match status" value="1"/>
</dbReference>
<dbReference type="InterPro" id="IPR021109">
    <property type="entry name" value="Peptidase_aspartic_dom_sf"/>
</dbReference>
<feature type="domain" description="Peptidase A1" evidence="3">
    <location>
        <begin position="1"/>
        <end position="295"/>
    </location>
</feature>
<evidence type="ECO:0000256" key="2">
    <source>
        <dbReference type="RuleBase" id="RU000454"/>
    </source>
</evidence>
<reference evidence="4" key="1">
    <citation type="submission" date="2025-08" db="UniProtKB">
        <authorList>
            <consortium name="Ensembl"/>
        </authorList>
    </citation>
    <scope>IDENTIFICATION</scope>
</reference>
<name>A0A674H9J6_TAEGU</name>
<dbReference type="GO" id="GO:0006508">
    <property type="term" value="P:proteolysis"/>
    <property type="evidence" value="ECO:0007669"/>
    <property type="project" value="UniProtKB-KW"/>
</dbReference>
<dbReference type="InterPro" id="IPR033121">
    <property type="entry name" value="PEPTIDASE_A1"/>
</dbReference>
<organism evidence="4 5">
    <name type="scientific">Taeniopygia guttata</name>
    <name type="common">Zebra finch</name>
    <name type="synonym">Poephila guttata</name>
    <dbReference type="NCBI Taxonomy" id="59729"/>
    <lineage>
        <taxon>Eukaryota</taxon>
        <taxon>Metazoa</taxon>
        <taxon>Chordata</taxon>
        <taxon>Craniata</taxon>
        <taxon>Vertebrata</taxon>
        <taxon>Euteleostomi</taxon>
        <taxon>Archelosauria</taxon>
        <taxon>Archosauria</taxon>
        <taxon>Dinosauria</taxon>
        <taxon>Saurischia</taxon>
        <taxon>Theropoda</taxon>
        <taxon>Coelurosauria</taxon>
        <taxon>Aves</taxon>
        <taxon>Neognathae</taxon>
        <taxon>Neoaves</taxon>
        <taxon>Telluraves</taxon>
        <taxon>Australaves</taxon>
        <taxon>Passeriformes</taxon>
        <taxon>Passeroidea</taxon>
        <taxon>Estrildidae</taxon>
        <taxon>Estrildinae</taxon>
        <taxon>Taeniopygia</taxon>
    </lineage>
</organism>
<accession>A0A674H9J6</accession>
<dbReference type="GO" id="GO:0004190">
    <property type="term" value="F:aspartic-type endopeptidase activity"/>
    <property type="evidence" value="ECO:0007669"/>
    <property type="project" value="UniProtKB-KW"/>
</dbReference>
<dbReference type="InterPro" id="IPR001461">
    <property type="entry name" value="Aspartic_peptidase_A1"/>
</dbReference>
<dbReference type="PANTHER" id="PTHR47966">
    <property type="entry name" value="BETA-SITE APP-CLEAVING ENZYME, ISOFORM A-RELATED"/>
    <property type="match status" value="1"/>
</dbReference>
<keyword evidence="2" id="KW-0064">Aspartyl protease</keyword>
<dbReference type="Gene3D" id="2.40.70.10">
    <property type="entry name" value="Acid Proteases"/>
    <property type="match status" value="2"/>
</dbReference>
<comment type="similarity">
    <text evidence="1 2">Belongs to the peptidase A1 family.</text>
</comment>
<dbReference type="GO" id="GO:0005615">
    <property type="term" value="C:extracellular space"/>
    <property type="evidence" value="ECO:0007669"/>
    <property type="project" value="TreeGrafter"/>
</dbReference>
<reference evidence="4" key="2">
    <citation type="submission" date="2025-09" db="UniProtKB">
        <authorList>
            <consortium name="Ensembl"/>
        </authorList>
    </citation>
    <scope>IDENTIFICATION</scope>
</reference>
<dbReference type="FunFam" id="2.40.70.10:FF:000044">
    <property type="entry name" value="Lysosomal aspartic protease"/>
    <property type="match status" value="1"/>
</dbReference>
<dbReference type="Proteomes" id="UP000007754">
    <property type="component" value="Unplaced"/>
</dbReference>
<protein>
    <recommendedName>
        <fullName evidence="3">Peptidase A1 domain-containing protein</fullName>
    </recommendedName>
</protein>
<proteinExistence type="inferred from homology"/>
<evidence type="ECO:0000256" key="1">
    <source>
        <dbReference type="ARBA" id="ARBA00007447"/>
    </source>
</evidence>
<dbReference type="InterPro" id="IPR001969">
    <property type="entry name" value="Aspartic_peptidase_AS"/>
</dbReference>
<dbReference type="GO" id="GO:0005764">
    <property type="term" value="C:lysosome"/>
    <property type="evidence" value="ECO:0007669"/>
    <property type="project" value="TreeGrafter"/>
</dbReference>
<evidence type="ECO:0000259" key="3">
    <source>
        <dbReference type="PROSITE" id="PS51767"/>
    </source>
</evidence>